<proteinExistence type="predicted"/>
<comment type="caution">
    <text evidence="1">The sequence shown here is derived from an EMBL/GenBank/DDBJ whole genome shotgun (WGS) entry which is preliminary data.</text>
</comment>
<accession>K1SVK2</accession>
<evidence type="ECO:0000313" key="1">
    <source>
        <dbReference type="EMBL" id="EKC61708.1"/>
    </source>
</evidence>
<protein>
    <submittedName>
        <fullName evidence="1">Uncharacterized protein</fullName>
    </submittedName>
</protein>
<dbReference type="EMBL" id="AJWZ01005756">
    <property type="protein sequence ID" value="EKC61708.1"/>
    <property type="molecule type" value="Genomic_DNA"/>
</dbReference>
<organism evidence="1">
    <name type="scientific">human gut metagenome</name>
    <dbReference type="NCBI Taxonomy" id="408170"/>
    <lineage>
        <taxon>unclassified sequences</taxon>
        <taxon>metagenomes</taxon>
        <taxon>organismal metagenomes</taxon>
    </lineage>
</organism>
<feature type="non-terminal residue" evidence="1">
    <location>
        <position position="110"/>
    </location>
</feature>
<name>K1SVK2_9ZZZZ</name>
<sequence length="110" mass="13093">MNNPITEGAVFKHTWIKWKKLPKLCKYDYLVAYCDPSFKGTSKNDYKAIKLWGKIGTELHQIEAFVRQCSVAEMVRWWYDLHERMIVAGVICYYYIEANFLQDIILDEFT</sequence>
<gene>
    <name evidence="1" type="ORF">OBE_08343</name>
</gene>
<reference evidence="1" key="1">
    <citation type="journal article" date="2013" name="Environ. Microbiol.">
        <title>Microbiota from the distal guts of lean and obese adolescents exhibit partial functional redundancy besides clear differences in community structure.</title>
        <authorList>
            <person name="Ferrer M."/>
            <person name="Ruiz A."/>
            <person name="Lanza F."/>
            <person name="Haange S.B."/>
            <person name="Oberbach A."/>
            <person name="Till H."/>
            <person name="Bargiela R."/>
            <person name="Campoy C."/>
            <person name="Segura M.T."/>
            <person name="Richter M."/>
            <person name="von Bergen M."/>
            <person name="Seifert J."/>
            <person name="Suarez A."/>
        </authorList>
    </citation>
    <scope>NUCLEOTIDE SEQUENCE</scope>
</reference>
<dbReference type="AlphaFoldDB" id="K1SVK2"/>